<dbReference type="InterPro" id="IPR002861">
    <property type="entry name" value="Reeler_dom"/>
</dbReference>
<dbReference type="KEGG" id="aplc:110985568"/>
<feature type="domain" description="Reelin" evidence="1">
    <location>
        <begin position="75"/>
        <end position="169"/>
    </location>
</feature>
<sequence length="172" mass="18595">MVQIKLNLFGVIRGLYSPCLMVLVSLLLTDDKAGALPAGGGRRVCRGLPANLQPDTAAGVDGVRAEGHIHLRRIQLKSYTPGQHVIVSVLETSSDKEEQQSNPQVKRYALQAISDATGEAVGRFKAVSDATRLHHCGKWTVLHERRQSGVSFSWLPPQEGAVQPVVITVAKV</sequence>
<keyword evidence="2" id="KW-1185">Reference proteome</keyword>
<name>A0A8B7ZC12_ACAPL</name>
<dbReference type="Proteomes" id="UP000694845">
    <property type="component" value="Unplaced"/>
</dbReference>
<dbReference type="AlphaFoldDB" id="A0A8B7ZC12"/>
<protein>
    <submittedName>
        <fullName evidence="3">Uncharacterized protein LOC110985568</fullName>
    </submittedName>
</protein>
<evidence type="ECO:0000313" key="2">
    <source>
        <dbReference type="Proteomes" id="UP000694845"/>
    </source>
</evidence>
<evidence type="ECO:0000259" key="1">
    <source>
        <dbReference type="Pfam" id="PF02014"/>
    </source>
</evidence>
<dbReference type="Pfam" id="PF02014">
    <property type="entry name" value="Reeler"/>
    <property type="match status" value="1"/>
</dbReference>
<dbReference type="OrthoDB" id="10394664at2759"/>
<dbReference type="GeneID" id="110985568"/>
<proteinExistence type="predicted"/>
<dbReference type="RefSeq" id="XP_022102370.1">
    <property type="nucleotide sequence ID" value="XM_022246678.1"/>
</dbReference>
<organism evidence="2 3">
    <name type="scientific">Acanthaster planci</name>
    <name type="common">Crown-of-thorns starfish</name>
    <dbReference type="NCBI Taxonomy" id="133434"/>
    <lineage>
        <taxon>Eukaryota</taxon>
        <taxon>Metazoa</taxon>
        <taxon>Echinodermata</taxon>
        <taxon>Eleutherozoa</taxon>
        <taxon>Asterozoa</taxon>
        <taxon>Asteroidea</taxon>
        <taxon>Valvatacea</taxon>
        <taxon>Valvatida</taxon>
        <taxon>Acanthasteridae</taxon>
        <taxon>Acanthaster</taxon>
    </lineage>
</organism>
<gene>
    <name evidence="3" type="primary">LOC110985568</name>
</gene>
<accession>A0A8B7ZC12</accession>
<dbReference type="Gene3D" id="2.60.40.4060">
    <property type="entry name" value="Reeler domain"/>
    <property type="match status" value="1"/>
</dbReference>
<evidence type="ECO:0000313" key="3">
    <source>
        <dbReference type="RefSeq" id="XP_022102370.1"/>
    </source>
</evidence>
<dbReference type="OMA" id="VADNHTE"/>
<dbReference type="InterPro" id="IPR042307">
    <property type="entry name" value="Reeler_sf"/>
</dbReference>
<reference evidence="3" key="1">
    <citation type="submission" date="2025-08" db="UniProtKB">
        <authorList>
            <consortium name="RefSeq"/>
        </authorList>
    </citation>
    <scope>IDENTIFICATION</scope>
</reference>